<organism evidence="1 2">
    <name type="scientific">Castilleja foliolosa</name>
    <dbReference type="NCBI Taxonomy" id="1961234"/>
    <lineage>
        <taxon>Eukaryota</taxon>
        <taxon>Viridiplantae</taxon>
        <taxon>Streptophyta</taxon>
        <taxon>Embryophyta</taxon>
        <taxon>Tracheophyta</taxon>
        <taxon>Spermatophyta</taxon>
        <taxon>Magnoliopsida</taxon>
        <taxon>eudicotyledons</taxon>
        <taxon>Gunneridae</taxon>
        <taxon>Pentapetalae</taxon>
        <taxon>asterids</taxon>
        <taxon>lamiids</taxon>
        <taxon>Lamiales</taxon>
        <taxon>Orobanchaceae</taxon>
        <taxon>Pedicularideae</taxon>
        <taxon>Castillejinae</taxon>
        <taxon>Castilleja</taxon>
    </lineage>
</organism>
<evidence type="ECO:0000313" key="1">
    <source>
        <dbReference type="EMBL" id="KAL3643701.1"/>
    </source>
</evidence>
<dbReference type="InterPro" id="IPR001611">
    <property type="entry name" value="Leu-rich_rpt"/>
</dbReference>
<dbReference type="Gene3D" id="3.80.10.10">
    <property type="entry name" value="Ribonuclease Inhibitor"/>
    <property type="match status" value="1"/>
</dbReference>
<proteinExistence type="predicted"/>
<dbReference type="AlphaFoldDB" id="A0ABD3DN37"/>
<dbReference type="PANTHER" id="PTHR38926">
    <property type="entry name" value="F-BOX DOMAIN CONTAINING PROTEIN, EXPRESSED"/>
    <property type="match status" value="1"/>
</dbReference>
<protein>
    <submittedName>
        <fullName evidence="1">Uncharacterized protein</fullName>
    </submittedName>
</protein>
<dbReference type="Proteomes" id="UP001632038">
    <property type="component" value="Unassembled WGS sequence"/>
</dbReference>
<evidence type="ECO:0000313" key="2">
    <source>
        <dbReference type="Proteomes" id="UP001632038"/>
    </source>
</evidence>
<dbReference type="SUPFAM" id="SSF52047">
    <property type="entry name" value="RNI-like"/>
    <property type="match status" value="1"/>
</dbReference>
<comment type="caution">
    <text evidence="1">The sequence shown here is derived from an EMBL/GenBank/DDBJ whole genome shotgun (WGS) entry which is preliminary data.</text>
</comment>
<dbReference type="EMBL" id="JAVIJP010000016">
    <property type="protein sequence ID" value="KAL3643701.1"/>
    <property type="molecule type" value="Genomic_DNA"/>
</dbReference>
<keyword evidence="2" id="KW-1185">Reference proteome</keyword>
<accession>A0ABD3DN37</accession>
<dbReference type="InterPro" id="IPR032675">
    <property type="entry name" value="LRR_dom_sf"/>
</dbReference>
<name>A0ABD3DN37_9LAMI</name>
<reference evidence="2" key="1">
    <citation type="journal article" date="2024" name="IScience">
        <title>Strigolactones Initiate the Formation of Haustorium-like Structures in Castilleja.</title>
        <authorList>
            <person name="Buerger M."/>
            <person name="Peterson D."/>
            <person name="Chory J."/>
        </authorList>
    </citation>
    <scope>NUCLEOTIDE SEQUENCE [LARGE SCALE GENOMIC DNA]</scope>
</reference>
<dbReference type="Pfam" id="PF13516">
    <property type="entry name" value="LRR_6"/>
    <property type="match status" value="2"/>
</dbReference>
<dbReference type="PANTHER" id="PTHR38926:SF82">
    <property type="entry name" value="F-BOX DOMAIN-CONTAINING PROTEIN"/>
    <property type="match status" value="1"/>
</dbReference>
<sequence length="152" mass="16915">MEGPYGGAKANYDHFGLLSVQKFLQRKISSHLKSLKLAFGDGITGKGLIKSVSKFPELEELHLSYMPYITARDFEAISKCCSMLKSFKFNGTGSRIPNVGDSYALSIAKNMPNLCYLQLFGNDLSDKGLRAILDGCPHLESLDIRRCFRVEL</sequence>
<gene>
    <name evidence="1" type="ORF">CASFOL_014516</name>
</gene>